<feature type="compositionally biased region" description="Basic and acidic residues" evidence="4">
    <location>
        <begin position="12"/>
        <end position="26"/>
    </location>
</feature>
<name>A0A7R9T162_9CHLO</name>
<dbReference type="GO" id="GO:0019843">
    <property type="term" value="F:rRNA binding"/>
    <property type="evidence" value="ECO:0007669"/>
    <property type="project" value="TreeGrafter"/>
</dbReference>
<feature type="domain" description="UTP25 NTP hydrolase-like" evidence="6">
    <location>
        <begin position="274"/>
        <end position="543"/>
    </location>
</feature>
<dbReference type="EMBL" id="HBDX01002276">
    <property type="protein sequence ID" value="CAD8221226.1"/>
    <property type="molecule type" value="Transcribed_RNA"/>
</dbReference>
<feature type="compositionally biased region" description="Acidic residues" evidence="4">
    <location>
        <begin position="130"/>
        <end position="143"/>
    </location>
</feature>
<evidence type="ECO:0008006" key="8">
    <source>
        <dbReference type="Google" id="ProtNLM"/>
    </source>
</evidence>
<feature type="region of interest" description="Disordered" evidence="4">
    <location>
        <begin position="59"/>
        <end position="160"/>
    </location>
</feature>
<evidence type="ECO:0000256" key="1">
    <source>
        <dbReference type="ARBA" id="ARBA00004604"/>
    </source>
</evidence>
<dbReference type="PANTHER" id="PTHR12933:SF0">
    <property type="entry name" value="U3 SMALL NUCLEOLAR RNA-ASSOCIATED PROTEIN 25 HOMOLOG"/>
    <property type="match status" value="1"/>
</dbReference>
<dbReference type="GO" id="GO:0034511">
    <property type="term" value="F:U3 snoRNA binding"/>
    <property type="evidence" value="ECO:0007669"/>
    <property type="project" value="InterPro"/>
</dbReference>
<dbReference type="InterPro" id="IPR053940">
    <property type="entry name" value="UTP25_NTPase-like"/>
</dbReference>
<organism evidence="7">
    <name type="scientific">Ostreococcus sp. 'lucimarinus'</name>
    <dbReference type="NCBI Taxonomy" id="242159"/>
    <lineage>
        <taxon>Eukaryota</taxon>
        <taxon>Viridiplantae</taxon>
        <taxon>Chlorophyta</taxon>
        <taxon>Mamiellophyceae</taxon>
        <taxon>Mamiellales</taxon>
        <taxon>Bathycoccaceae</taxon>
        <taxon>Ostreococcus</taxon>
    </lineage>
</organism>
<dbReference type="Pfam" id="PF06862">
    <property type="entry name" value="Utp25_C"/>
    <property type="match status" value="1"/>
</dbReference>
<protein>
    <recommendedName>
        <fullName evidence="8">U3 small nucleolar RNA-associated protein 25</fullName>
    </recommendedName>
</protein>
<dbReference type="AlphaFoldDB" id="A0A7R9T162"/>
<dbReference type="InterPro" id="IPR053939">
    <property type="entry name" value="UTP25_C"/>
</dbReference>
<evidence type="ECO:0000256" key="2">
    <source>
        <dbReference type="ARBA" id="ARBA00009223"/>
    </source>
</evidence>
<dbReference type="GO" id="GO:0032040">
    <property type="term" value="C:small-subunit processome"/>
    <property type="evidence" value="ECO:0007669"/>
    <property type="project" value="TreeGrafter"/>
</dbReference>
<dbReference type="GO" id="GO:0000462">
    <property type="term" value="P:maturation of SSU-rRNA from tricistronic rRNA transcript (SSU-rRNA, 5.8S rRNA, LSU-rRNA)"/>
    <property type="evidence" value="ECO:0007669"/>
    <property type="project" value="TreeGrafter"/>
</dbReference>
<evidence type="ECO:0000313" key="7">
    <source>
        <dbReference type="EMBL" id="CAD8221226.1"/>
    </source>
</evidence>
<dbReference type="InterPro" id="IPR027417">
    <property type="entry name" value="P-loop_NTPase"/>
</dbReference>
<evidence type="ECO:0000259" key="5">
    <source>
        <dbReference type="Pfam" id="PF06862"/>
    </source>
</evidence>
<evidence type="ECO:0000259" key="6">
    <source>
        <dbReference type="Pfam" id="PF22916"/>
    </source>
</evidence>
<dbReference type="InterPro" id="IPR010678">
    <property type="entry name" value="UTP25"/>
</dbReference>
<feature type="compositionally biased region" description="Low complexity" evidence="4">
    <location>
        <begin position="99"/>
        <end position="116"/>
    </location>
</feature>
<evidence type="ECO:0000256" key="3">
    <source>
        <dbReference type="ARBA" id="ARBA00023242"/>
    </source>
</evidence>
<comment type="similarity">
    <text evidence="2">Belongs to the UTP25 family.</text>
</comment>
<dbReference type="Pfam" id="PF22916">
    <property type="entry name" value="UTP25_NTPase-like"/>
    <property type="match status" value="1"/>
</dbReference>
<proteinExistence type="inferred from homology"/>
<comment type="subcellular location">
    <subcellularLocation>
        <location evidence="1">Nucleus</location>
        <location evidence="1">Nucleolus</location>
    </subcellularLocation>
</comment>
<accession>A0A7R9T162</accession>
<evidence type="ECO:0000256" key="4">
    <source>
        <dbReference type="SAM" id="MobiDB-lite"/>
    </source>
</evidence>
<dbReference type="PANTHER" id="PTHR12933">
    <property type="entry name" value="ORF PROTEIN-RELATED"/>
    <property type="match status" value="1"/>
</dbReference>
<gene>
    <name evidence="7" type="ORF">OLUC0939_LOCUS1946</name>
</gene>
<dbReference type="Gene3D" id="3.40.50.300">
    <property type="entry name" value="P-loop containing nucleotide triphosphate hydrolases"/>
    <property type="match status" value="1"/>
</dbReference>
<sequence length="754" mass="82785">MPASDARKRSRRASDRARPKTARVDASDGANAAREDSEDELELAGGDAYGALLASLGANVARESDEDEDASSSDASERSGSEMTTSSASDGEDEDSPPADARAGGSARSSGAASDSSESDDESDARGEESGDGNDDDDADDDASASAGEKLEEGGGMDEDEGALARHLRVGETLADAEAEALKTQRVSFPKTSAESVGKKGAWEGANGLEPPKTLDVPRFVNAKLRERWRTVTGSEGFASEDQARLYSMLAAYVDVQHGNRMLIPDQGPAGQQLNDETLDAVCLHVIDHVTRTRNRVMKNNESLAKKAKAGVKVIEDDLPRDQGFVRPTVLFLTPMRNIAGRAIMRLLELCPAAHGRNDAVNKLERIEEDFLAYDGSDSEDEVEDEHGNKKKKYKPFVPDDHKALFKGNTDDHFRLGLKLTKASVRLYVDFFGADIIFASPLGIVTALQDEKSAADFLSAIEILVIDHAHVIQMQNWAHVATLVDAMNALPKDTRDCDIQRVHESHLNGHARHLRQTILLSAFQTPEINALFNRRCVNFEGKVRFRAPQRGVLGKLAVKTRQQFERVAMKASDVVDADDIRFKYFTKKVLPRIRENPEPGVVIFVSSYFDFVRVRNLLVAEDVSFAVNSEYTEPREAARARTLFADGRKRVLLLSERAHFYFRRRIKGAREICFYSLPEHRDFYPELVSYLAGSSAAASARATDAVAGAPVVGHVAGVVALFSKLDALKLERIVGCARARKMIDDDERPMFLFV</sequence>
<keyword evidence="3" id="KW-0539">Nucleus</keyword>
<reference evidence="7" key="1">
    <citation type="submission" date="2021-01" db="EMBL/GenBank/DDBJ databases">
        <authorList>
            <person name="Corre E."/>
            <person name="Pelletier E."/>
            <person name="Niang G."/>
            <person name="Scheremetjew M."/>
            <person name="Finn R."/>
            <person name="Kale V."/>
            <person name="Holt S."/>
            <person name="Cochrane G."/>
            <person name="Meng A."/>
            <person name="Brown T."/>
            <person name="Cohen L."/>
        </authorList>
    </citation>
    <scope>NUCLEOTIDE SEQUENCE</scope>
    <source>
        <strain evidence="7">Clade-A-BCC118000</strain>
    </source>
</reference>
<feature type="region of interest" description="Disordered" evidence="4">
    <location>
        <begin position="1"/>
        <end position="43"/>
    </location>
</feature>
<feature type="domain" description="UTP25 C-terminal" evidence="5">
    <location>
        <begin position="553"/>
        <end position="752"/>
    </location>
</feature>